<keyword evidence="6" id="KW-1003">Cell membrane</keyword>
<feature type="transmembrane region" description="Helical" evidence="6">
    <location>
        <begin position="20"/>
        <end position="42"/>
    </location>
</feature>
<dbReference type="GeneID" id="75008302"/>
<reference evidence="8 9" key="1">
    <citation type="journal article" date="2014" name="BMC Vet. Res.">
        <title>First report of Corynebacterium pseudotuberculosis from caseous lymphadenitis lesions in Black Alentejano pig (Sus scrofa domesticus).</title>
        <authorList>
            <person name="Oliveira M."/>
            <person name="Barroco C."/>
            <person name="Mottola C."/>
            <person name="Santos R."/>
            <person name="Lemsaddek A."/>
            <person name="Tavares L."/>
            <person name="Semedo-Lemsaddek T."/>
        </authorList>
    </citation>
    <scope>NUCLEOTIDE SEQUENCE [LARGE SCALE GENOMIC DNA]</scope>
    <source>
        <strain evidence="8 9">PO100/5</strain>
    </source>
</reference>
<feature type="compositionally biased region" description="Basic residues" evidence="7">
    <location>
        <begin position="304"/>
        <end position="315"/>
    </location>
</feature>
<name>A0A7Y4P8B6_9CORY</name>
<dbReference type="Proteomes" id="UP000195652">
    <property type="component" value="Chromosome"/>
</dbReference>
<dbReference type="EMBL" id="CP021417">
    <property type="protein sequence ID" value="ARU46527.1"/>
    <property type="molecule type" value="Genomic_DNA"/>
</dbReference>
<evidence type="ECO:0000256" key="2">
    <source>
        <dbReference type="ARBA" id="ARBA00007165"/>
    </source>
</evidence>
<dbReference type="GO" id="GO:0005886">
    <property type="term" value="C:plasma membrane"/>
    <property type="evidence" value="ECO:0007669"/>
    <property type="project" value="UniProtKB-SubCell"/>
</dbReference>
<reference evidence="8 9" key="4">
    <citation type="journal article" date="2020" name="PLoS ONE">
        <title>Taxonomic classification of strain PO100/5 shows a broader geographic distribution and genetic markers of the recently described Corynebacterium silvaticum.</title>
        <authorList>
            <person name="Viana M.V.C."/>
            <person name="Profeta R."/>
            <person name="da Silva A.L."/>
            <person name="Hurtado R."/>
            <person name="Cerqueira J.C."/>
            <person name="Ribeiro B.F.S."/>
            <person name="Almeida M.O."/>
            <person name="Morais-Rodrigues F."/>
            <person name="Soares S.C."/>
            <person name="Oliveira M."/>
            <person name="Tavares L."/>
            <person name="Figueiredo H."/>
            <person name="Wattam A.R."/>
            <person name="Barh D."/>
            <person name="Ghosh P."/>
            <person name="Silva A."/>
            <person name="Azevedo V."/>
        </authorList>
    </citation>
    <scope>NUCLEOTIDE SEQUENCE [LARGE SCALE GENOMIC DNA]</scope>
    <source>
        <strain evidence="8 9">PO100/5</strain>
    </source>
</reference>
<reference evidence="8 9" key="3">
    <citation type="journal article" date="2020" name="Int. J. Syst. Evol. Microbiol.">
        <title>Corynebacterium silvaticum sp. nov., a unique group of NTTB corynebacteria in wild boar and roe deer.</title>
        <authorList>
            <person name="Dangel A."/>
            <person name="Berger A."/>
            <person name="Rau J."/>
            <person name="Eisenberg T."/>
            <person name="Kampfer P."/>
            <person name="Margos G."/>
            <person name="Contzen M."/>
            <person name="Busse H.J."/>
            <person name="Konrad R."/>
            <person name="Peters M."/>
            <person name="Sting R."/>
            <person name="Sing A."/>
        </authorList>
    </citation>
    <scope>NUCLEOTIDE SEQUENCE [LARGE SCALE GENOMIC DNA]</scope>
    <source>
        <strain evidence="8 9">PO100/5</strain>
    </source>
</reference>
<dbReference type="PROSITE" id="PS50895">
    <property type="entry name" value="SURF1"/>
    <property type="match status" value="1"/>
</dbReference>
<keyword evidence="5 6" id="KW-0472">Membrane</keyword>
<dbReference type="OrthoDB" id="9807214at2"/>
<reference evidence="8 9" key="2">
    <citation type="journal article" date="2020" name="Antonie Van Leeuwenhoek">
        <title>Phylogenomic characterisation of a novel corynebacterial species pathogenic to animals.</title>
        <authorList>
            <person name="Moller J."/>
            <person name="Musella L."/>
            <person name="Melnikov V."/>
            <person name="Geissdorfer W."/>
            <person name="Burkovski A."/>
            <person name="Sangal V."/>
        </authorList>
    </citation>
    <scope>NUCLEOTIDE SEQUENCE [LARGE SCALE GENOMIC DNA]</scope>
    <source>
        <strain evidence="8 9">PO100/5</strain>
    </source>
</reference>
<comment type="similarity">
    <text evidence="2 6">Belongs to the SURF1 family.</text>
</comment>
<comment type="subcellular location">
    <subcellularLocation>
        <location evidence="6">Cell membrane</location>
        <topology evidence="6">Multi-pass membrane protein</topology>
    </subcellularLocation>
    <subcellularLocation>
        <location evidence="1">Membrane</location>
    </subcellularLocation>
</comment>
<evidence type="ECO:0000313" key="8">
    <source>
        <dbReference type="EMBL" id="ARU46527.1"/>
    </source>
</evidence>
<evidence type="ECO:0000256" key="3">
    <source>
        <dbReference type="ARBA" id="ARBA00022692"/>
    </source>
</evidence>
<dbReference type="AlphaFoldDB" id="A0A7Y4P8B6"/>
<gene>
    <name evidence="8" type="ORF">CBE74_08605</name>
</gene>
<dbReference type="Pfam" id="PF02104">
    <property type="entry name" value="SURF1"/>
    <property type="match status" value="1"/>
</dbReference>
<organism evidence="8 9">
    <name type="scientific">Corynebacterium silvaticum</name>
    <dbReference type="NCBI Taxonomy" id="2320431"/>
    <lineage>
        <taxon>Bacteria</taxon>
        <taxon>Bacillati</taxon>
        <taxon>Actinomycetota</taxon>
        <taxon>Actinomycetes</taxon>
        <taxon>Mycobacteriales</taxon>
        <taxon>Corynebacteriaceae</taxon>
        <taxon>Corynebacterium</taxon>
    </lineage>
</organism>
<dbReference type="InterPro" id="IPR002994">
    <property type="entry name" value="Surf1/Shy1"/>
</dbReference>
<feature type="transmembrane region" description="Helical" evidence="6">
    <location>
        <begin position="222"/>
        <end position="242"/>
    </location>
</feature>
<evidence type="ECO:0000256" key="7">
    <source>
        <dbReference type="SAM" id="MobiDB-lite"/>
    </source>
</evidence>
<keyword evidence="3 6" id="KW-0812">Transmembrane</keyword>
<keyword evidence="4 6" id="KW-1133">Transmembrane helix</keyword>
<dbReference type="PANTHER" id="PTHR23427">
    <property type="entry name" value="SURFEIT LOCUS PROTEIN"/>
    <property type="match status" value="1"/>
</dbReference>
<dbReference type="RefSeq" id="WP_087454327.1">
    <property type="nucleotide sequence ID" value="NZ_CP021417.2"/>
</dbReference>
<feature type="compositionally biased region" description="Acidic residues" evidence="7">
    <location>
        <begin position="261"/>
        <end position="271"/>
    </location>
</feature>
<dbReference type="CDD" id="cd06662">
    <property type="entry name" value="SURF1"/>
    <property type="match status" value="1"/>
</dbReference>
<evidence type="ECO:0000256" key="5">
    <source>
        <dbReference type="ARBA" id="ARBA00023136"/>
    </source>
</evidence>
<evidence type="ECO:0000313" key="9">
    <source>
        <dbReference type="Proteomes" id="UP000195652"/>
    </source>
</evidence>
<protein>
    <recommendedName>
        <fullName evidence="6">SURF1-like protein</fullName>
    </recommendedName>
</protein>
<dbReference type="KEGG" id="csil:CBE74_08605"/>
<proteinExistence type="inferred from homology"/>
<evidence type="ECO:0000256" key="4">
    <source>
        <dbReference type="ARBA" id="ARBA00022989"/>
    </source>
</evidence>
<evidence type="ECO:0000256" key="1">
    <source>
        <dbReference type="ARBA" id="ARBA00004370"/>
    </source>
</evidence>
<keyword evidence="9" id="KW-1185">Reference proteome</keyword>
<sequence>MSRSTRRASGWRIFLKPGWVITAVLAIAFSYFAITVLSPWQLNKDHDIVARNTHIEQAFDTDPSPITDLFDSAGNIKGDNEWMRATLTGRYLADKEVLLRMRPVDGSPAYQSLVPFQSENGQTLLVNRGFIPLEAGKPPRLDKAPSGVVTIVGHARHNEGIPATPPLTADGYTQVNGISTEQISTLIDATLGVDYLQLTSDQPGEVHAMPIPKLDRGNHLSYGFQWIAFGVMAPLAVIYFVWAEIKERRRAKEEEAQMQEADSDTTTENDTEVNAAAAIQEPEAKTDRVAATMRSRYGSTRTTAPRKRDHRRDNF</sequence>
<dbReference type="PANTHER" id="PTHR23427:SF2">
    <property type="entry name" value="SURFEIT LOCUS PROTEIN 1"/>
    <property type="match status" value="1"/>
</dbReference>
<evidence type="ECO:0000256" key="6">
    <source>
        <dbReference type="RuleBase" id="RU363076"/>
    </source>
</evidence>
<dbReference type="InterPro" id="IPR045214">
    <property type="entry name" value="Surf1/Surf4"/>
</dbReference>
<feature type="region of interest" description="Disordered" evidence="7">
    <location>
        <begin position="253"/>
        <end position="315"/>
    </location>
</feature>
<accession>A0A7Y4P8B6</accession>